<keyword evidence="3" id="KW-1185">Reference proteome</keyword>
<dbReference type="EMBL" id="KQ964472">
    <property type="protein sequence ID" value="KXN71543.1"/>
    <property type="molecule type" value="Genomic_DNA"/>
</dbReference>
<evidence type="ECO:0000313" key="3">
    <source>
        <dbReference type="Proteomes" id="UP000070444"/>
    </source>
</evidence>
<feature type="region of interest" description="Disordered" evidence="1">
    <location>
        <begin position="111"/>
        <end position="132"/>
    </location>
</feature>
<protein>
    <submittedName>
        <fullName evidence="2">Uncharacterized protein</fullName>
    </submittedName>
</protein>
<gene>
    <name evidence="2" type="ORF">CONCODRAFT_147217</name>
</gene>
<accession>A0A137P968</accession>
<feature type="compositionally biased region" description="Polar residues" evidence="1">
    <location>
        <begin position="193"/>
        <end position="207"/>
    </location>
</feature>
<name>A0A137P968_CONC2</name>
<organism evidence="2 3">
    <name type="scientific">Conidiobolus coronatus (strain ATCC 28846 / CBS 209.66 / NRRL 28638)</name>
    <name type="common">Delacroixia coronata</name>
    <dbReference type="NCBI Taxonomy" id="796925"/>
    <lineage>
        <taxon>Eukaryota</taxon>
        <taxon>Fungi</taxon>
        <taxon>Fungi incertae sedis</taxon>
        <taxon>Zoopagomycota</taxon>
        <taxon>Entomophthoromycotina</taxon>
        <taxon>Entomophthoromycetes</taxon>
        <taxon>Entomophthorales</taxon>
        <taxon>Ancylistaceae</taxon>
        <taxon>Conidiobolus</taxon>
    </lineage>
</organism>
<dbReference type="AlphaFoldDB" id="A0A137P968"/>
<evidence type="ECO:0000313" key="2">
    <source>
        <dbReference type="EMBL" id="KXN71543.1"/>
    </source>
</evidence>
<reference evidence="2 3" key="1">
    <citation type="journal article" date="2015" name="Genome Biol. Evol.">
        <title>Phylogenomic analyses indicate that early fungi evolved digesting cell walls of algal ancestors of land plants.</title>
        <authorList>
            <person name="Chang Y."/>
            <person name="Wang S."/>
            <person name="Sekimoto S."/>
            <person name="Aerts A.L."/>
            <person name="Choi C."/>
            <person name="Clum A."/>
            <person name="LaButti K.M."/>
            <person name="Lindquist E.A."/>
            <person name="Yee Ngan C."/>
            <person name="Ohm R.A."/>
            <person name="Salamov A.A."/>
            <person name="Grigoriev I.V."/>
            <person name="Spatafora J.W."/>
            <person name="Berbee M.L."/>
        </authorList>
    </citation>
    <scope>NUCLEOTIDE SEQUENCE [LARGE SCALE GENOMIC DNA]</scope>
    <source>
        <strain evidence="2 3">NRRL 28638</strain>
    </source>
</reference>
<evidence type="ECO:0000256" key="1">
    <source>
        <dbReference type="SAM" id="MobiDB-lite"/>
    </source>
</evidence>
<feature type="compositionally biased region" description="Basic residues" evidence="1">
    <location>
        <begin position="208"/>
        <end position="217"/>
    </location>
</feature>
<sequence length="217" mass="23642">MHINETAVKVEAESKLMLKQRLLSEVSDLSTKAQKIHNSDSAISCNLSSNNDIIPGTSKSNAPISSNILESTHSTSNISIPKVTGQKAAQVQSGPVTDSHIIVLNSKASNNKQSSYNYPKPVTNDFQTRDMNNTDTDFQNPTTLKQSKLIVNQNNDISSTDNINDTSPIAHINTIPLTAQKKSISPTTRISTLSLTDHHSANTSPNKNLKKSRYSDK</sequence>
<feature type="region of interest" description="Disordered" evidence="1">
    <location>
        <begin position="193"/>
        <end position="217"/>
    </location>
</feature>
<dbReference type="Proteomes" id="UP000070444">
    <property type="component" value="Unassembled WGS sequence"/>
</dbReference>
<proteinExistence type="predicted"/>